<name>A0A845L2L5_9FIRM</name>
<dbReference type="OrthoDB" id="9802114at2"/>
<reference evidence="4 5" key="1">
    <citation type="submission" date="2020-01" db="EMBL/GenBank/DDBJ databases">
        <title>Whole-genome sequence of Heliobacterium undosum DSM 13378.</title>
        <authorList>
            <person name="Kyndt J.A."/>
            <person name="Meyer T.E."/>
        </authorList>
    </citation>
    <scope>NUCLEOTIDE SEQUENCE [LARGE SCALE GENOMIC DNA]</scope>
    <source>
        <strain evidence="4 5">DSM 13378</strain>
    </source>
</reference>
<evidence type="ECO:0000313" key="4">
    <source>
        <dbReference type="EMBL" id="MZP30503.1"/>
    </source>
</evidence>
<dbReference type="SMART" id="SM00116">
    <property type="entry name" value="CBS"/>
    <property type="match status" value="2"/>
</dbReference>
<evidence type="ECO:0000256" key="2">
    <source>
        <dbReference type="PROSITE-ProRule" id="PRU00703"/>
    </source>
</evidence>
<feature type="domain" description="CBS" evidence="3">
    <location>
        <begin position="66"/>
        <end position="121"/>
    </location>
</feature>
<dbReference type="CDD" id="cd04622">
    <property type="entry name" value="CBS_pair_HRP1_like"/>
    <property type="match status" value="1"/>
</dbReference>
<gene>
    <name evidence="4" type="ORF">GTO91_12340</name>
</gene>
<dbReference type="PANTHER" id="PTHR43080:SF2">
    <property type="entry name" value="CBS DOMAIN-CONTAINING PROTEIN"/>
    <property type="match status" value="1"/>
</dbReference>
<evidence type="ECO:0000259" key="3">
    <source>
        <dbReference type="PROSITE" id="PS51371"/>
    </source>
</evidence>
<dbReference type="PROSITE" id="PS51371">
    <property type="entry name" value="CBS"/>
    <property type="match status" value="2"/>
</dbReference>
<evidence type="ECO:0000256" key="1">
    <source>
        <dbReference type="ARBA" id="ARBA00023122"/>
    </source>
</evidence>
<dbReference type="Gene3D" id="3.10.580.10">
    <property type="entry name" value="CBS-domain"/>
    <property type="match status" value="1"/>
</dbReference>
<dbReference type="InterPro" id="IPR000644">
    <property type="entry name" value="CBS_dom"/>
</dbReference>
<keyword evidence="1 2" id="KW-0129">CBS domain</keyword>
<dbReference type="AlphaFoldDB" id="A0A845L2L5"/>
<evidence type="ECO:0000313" key="5">
    <source>
        <dbReference type="Proteomes" id="UP000463470"/>
    </source>
</evidence>
<protein>
    <submittedName>
        <fullName evidence="4">CBS domain-containing protein</fullName>
    </submittedName>
</protein>
<comment type="caution">
    <text evidence="4">The sequence shown here is derived from an EMBL/GenBank/DDBJ whole genome shotgun (WGS) entry which is preliminary data.</text>
</comment>
<dbReference type="SUPFAM" id="SSF54631">
    <property type="entry name" value="CBS-domain pair"/>
    <property type="match status" value="1"/>
</dbReference>
<dbReference type="EMBL" id="WXEY01000014">
    <property type="protein sequence ID" value="MZP30503.1"/>
    <property type="molecule type" value="Genomic_DNA"/>
</dbReference>
<dbReference type="Proteomes" id="UP000463470">
    <property type="component" value="Unassembled WGS sequence"/>
</dbReference>
<proteinExistence type="predicted"/>
<accession>A0A845L2L5</accession>
<organism evidence="4 5">
    <name type="scientific">Heliomicrobium undosum</name>
    <dbReference type="NCBI Taxonomy" id="121734"/>
    <lineage>
        <taxon>Bacteria</taxon>
        <taxon>Bacillati</taxon>
        <taxon>Bacillota</taxon>
        <taxon>Clostridia</taxon>
        <taxon>Eubacteriales</taxon>
        <taxon>Heliobacteriaceae</taxon>
        <taxon>Heliomicrobium</taxon>
    </lineage>
</organism>
<feature type="domain" description="CBS" evidence="3">
    <location>
        <begin position="1"/>
        <end position="57"/>
    </location>
</feature>
<dbReference type="PANTHER" id="PTHR43080">
    <property type="entry name" value="CBS DOMAIN-CONTAINING PROTEIN CBSX3, MITOCHONDRIAL"/>
    <property type="match status" value="1"/>
</dbReference>
<sequence>MTRSISAVRPDETIIEAAKIMTRLNVGAVPVVEGQKCVGIITDRDIVLRVVAKGMDPRGTTIQSAMTKDPITGTPDMDIHAAADLMSDRQIRRLPIIEKDRLVGIVSLGDLAVTNIYRNEAGDALGEISEPSRPM</sequence>
<dbReference type="InterPro" id="IPR051257">
    <property type="entry name" value="Diverse_CBS-Domain"/>
</dbReference>
<keyword evidence="5" id="KW-1185">Reference proteome</keyword>
<dbReference type="InterPro" id="IPR046342">
    <property type="entry name" value="CBS_dom_sf"/>
</dbReference>
<dbReference type="Pfam" id="PF00571">
    <property type="entry name" value="CBS"/>
    <property type="match status" value="2"/>
</dbReference>